<dbReference type="EMBL" id="JXXN02000803">
    <property type="protein sequence ID" value="THD26257.1"/>
    <property type="molecule type" value="Genomic_DNA"/>
</dbReference>
<organism evidence="2 3">
    <name type="scientific">Fasciola hepatica</name>
    <name type="common">Liver fluke</name>
    <dbReference type="NCBI Taxonomy" id="6192"/>
    <lineage>
        <taxon>Eukaryota</taxon>
        <taxon>Metazoa</taxon>
        <taxon>Spiralia</taxon>
        <taxon>Lophotrochozoa</taxon>
        <taxon>Platyhelminthes</taxon>
        <taxon>Trematoda</taxon>
        <taxon>Digenea</taxon>
        <taxon>Plagiorchiida</taxon>
        <taxon>Echinostomata</taxon>
        <taxon>Echinostomatoidea</taxon>
        <taxon>Fasciolidae</taxon>
        <taxon>Fasciola</taxon>
    </lineage>
</organism>
<protein>
    <submittedName>
        <fullName evidence="2">Uncharacterized protein</fullName>
    </submittedName>
</protein>
<feature type="region of interest" description="Disordered" evidence="1">
    <location>
        <begin position="867"/>
        <end position="887"/>
    </location>
</feature>
<feature type="region of interest" description="Disordered" evidence="1">
    <location>
        <begin position="593"/>
        <end position="633"/>
    </location>
</feature>
<dbReference type="AlphaFoldDB" id="A0A4E0RX24"/>
<comment type="caution">
    <text evidence="2">The sequence shown here is derived from an EMBL/GenBank/DDBJ whole genome shotgun (WGS) entry which is preliminary data.</text>
</comment>
<accession>A0A4E0RX24</accession>
<reference evidence="2" key="1">
    <citation type="submission" date="2019-03" db="EMBL/GenBank/DDBJ databases">
        <title>Improved annotation for the trematode Fasciola hepatica.</title>
        <authorList>
            <person name="Choi Y.-J."/>
            <person name="Martin J."/>
            <person name="Mitreva M."/>
        </authorList>
    </citation>
    <scope>NUCLEOTIDE SEQUENCE [LARGE SCALE GENOMIC DNA]</scope>
</reference>
<evidence type="ECO:0000256" key="1">
    <source>
        <dbReference type="SAM" id="MobiDB-lite"/>
    </source>
</evidence>
<dbReference type="Proteomes" id="UP000230066">
    <property type="component" value="Unassembled WGS sequence"/>
</dbReference>
<name>A0A4E0RX24_FASHE</name>
<keyword evidence="3" id="KW-1185">Reference proteome</keyword>
<evidence type="ECO:0000313" key="3">
    <source>
        <dbReference type="Proteomes" id="UP000230066"/>
    </source>
</evidence>
<gene>
    <name evidence="2" type="ORF">D915_002843</name>
</gene>
<sequence length="933" mass="106004">MTYQMCPKIHSSTIVYPKNIQSGPTRRFDEPTHVQGSLYVPFSLSSIVQQHITQGLSLSYRRGPRIIRGPHYLRPSYRTKVYPKLELHFGRKKRWQDIMKALREKTGYLLDFSFPWEICDRILFAHQTRTGLFGYLHKGQKNSTQLAKRERYIEEICSVKRKGQSQKNCRIFLNFPHCKRVTDLITKSLTKLLPGTLAREQMGLEQSKHQEPIKLTNLDLNETKLGNRISSTINPSNAYEQLTSFACVRQNPSGAYIPLHSDCFAIWLQVLHILGLSVHSDVTLNCLHRKINLLMYSTVFIHHDTQNLVQHVAVPCESKTLTEFSCLWSNVGNLPIVSEASVNSIAIRHKTTRFQSSEVVGTLVTASHTRSDLLGSSFWVNFIPLVITLHLLWTSTVCIALILSCQGKTVQKSKSLSPTVMLMRFKPKQLKPTFLHPTTVIGQKHSLTGNVKSKFPCQSINKKDTTVPPIVSRLDGRTSSSCIKQIHTAVDQSLWSQKNGNRSVRTGHQRHQLPVCCSKEPMSIIQSNKRTTYSPSQERCCNGNNKSHTNKELPVERKLLKVRKWLVRNLSDMTSAVQPTGMSNLANPIDSAKKRRTTPITCSNPIRNENCDKTNGRRNAPSHHMEQELEPGEVVQPTKRCLEMEENSDQKRREQLIYKWLMDQPDPAHYKNISKTTQCGRVQNTSHMRTIPRVRNHHQIPISNPMGVASRKLATNGRVCHLPHLSENQNNISAYESSMPVPSRIKSGNREEIESKMSNSVGCAACCMPKHLTNSIRRKYFHSVDISIAPRLITLEQAEISRYFHTPPSHCGDSTFCVYRALMSQMKRDNYKTDAAVCTDRTSVIGGTDTMQSDLAGFSFSTQINTRSSDTTSISPDVLGPPSPSFSKSKWMMKRKWAKFKQAIHKLKRTARKIRTTKRIKRLTNKSNASTMT</sequence>
<proteinExistence type="predicted"/>
<evidence type="ECO:0000313" key="2">
    <source>
        <dbReference type="EMBL" id="THD26257.1"/>
    </source>
</evidence>
<feature type="compositionally biased region" description="Polar residues" evidence="1">
    <location>
        <begin position="598"/>
        <end position="607"/>
    </location>
</feature>